<dbReference type="PANTHER" id="PTHR43434:SF23">
    <property type="entry name" value="PHOSPHOGLYCOLATE PHOSPHATASE"/>
    <property type="match status" value="1"/>
</dbReference>
<comment type="cofactor">
    <cofactor evidence="2 13">
        <name>Mg(2+)</name>
        <dbReference type="ChEBI" id="CHEBI:18420"/>
    </cofactor>
</comment>
<keyword evidence="10 13" id="KW-0460">Magnesium</keyword>
<name>A0A246JE40_9BURK</name>
<dbReference type="PRINTS" id="PR00413">
    <property type="entry name" value="HADHALOGNASE"/>
</dbReference>
<evidence type="ECO:0000256" key="2">
    <source>
        <dbReference type="ARBA" id="ARBA00001946"/>
    </source>
</evidence>
<evidence type="ECO:0000256" key="5">
    <source>
        <dbReference type="ARBA" id="ARBA00011233"/>
    </source>
</evidence>
<evidence type="ECO:0000256" key="1">
    <source>
        <dbReference type="ARBA" id="ARBA00000830"/>
    </source>
</evidence>
<dbReference type="EMBL" id="NIOF01000004">
    <property type="protein sequence ID" value="OWQ90831.1"/>
    <property type="molecule type" value="Genomic_DNA"/>
</dbReference>
<dbReference type="GO" id="GO:0005829">
    <property type="term" value="C:cytosol"/>
    <property type="evidence" value="ECO:0007669"/>
    <property type="project" value="TreeGrafter"/>
</dbReference>
<dbReference type="Proteomes" id="UP000197468">
    <property type="component" value="Unassembled WGS sequence"/>
</dbReference>
<dbReference type="FunFam" id="3.40.50.1000:FF:000022">
    <property type="entry name" value="Phosphoglycolate phosphatase"/>
    <property type="match status" value="1"/>
</dbReference>
<dbReference type="PANTHER" id="PTHR43434">
    <property type="entry name" value="PHOSPHOGLYCOLATE PHOSPHATASE"/>
    <property type="match status" value="1"/>
</dbReference>
<accession>A0A246JE40</accession>
<dbReference type="SFLD" id="SFLDG01129">
    <property type="entry name" value="C1.5:_HAD__Beta-PGM__Phosphata"/>
    <property type="match status" value="1"/>
</dbReference>
<dbReference type="GO" id="GO:0006281">
    <property type="term" value="P:DNA repair"/>
    <property type="evidence" value="ECO:0007669"/>
    <property type="project" value="TreeGrafter"/>
</dbReference>
<dbReference type="GO" id="GO:0008967">
    <property type="term" value="F:phosphoglycolate phosphatase activity"/>
    <property type="evidence" value="ECO:0007669"/>
    <property type="project" value="UniProtKB-UniRule"/>
</dbReference>
<dbReference type="OrthoDB" id="9776368at2"/>
<evidence type="ECO:0000256" key="4">
    <source>
        <dbReference type="ARBA" id="ARBA00006171"/>
    </source>
</evidence>
<keyword evidence="15" id="KW-1185">Reference proteome</keyword>
<dbReference type="InterPro" id="IPR037512">
    <property type="entry name" value="PGPase_prok"/>
</dbReference>
<dbReference type="InterPro" id="IPR006439">
    <property type="entry name" value="HAD-SF_hydro_IA"/>
</dbReference>
<dbReference type="HAMAP" id="MF_00495">
    <property type="entry name" value="GPH_hydrolase_bact"/>
    <property type="match status" value="1"/>
</dbReference>
<evidence type="ECO:0000256" key="11">
    <source>
        <dbReference type="ARBA" id="ARBA00023277"/>
    </source>
</evidence>
<comment type="catalytic activity">
    <reaction evidence="1 13">
        <text>2-phosphoglycolate + H2O = glycolate + phosphate</text>
        <dbReference type="Rhea" id="RHEA:14369"/>
        <dbReference type="ChEBI" id="CHEBI:15377"/>
        <dbReference type="ChEBI" id="CHEBI:29805"/>
        <dbReference type="ChEBI" id="CHEBI:43474"/>
        <dbReference type="ChEBI" id="CHEBI:58033"/>
        <dbReference type="EC" id="3.1.3.18"/>
    </reaction>
</comment>
<dbReference type="GO" id="GO:0046295">
    <property type="term" value="P:glycolate biosynthetic process"/>
    <property type="evidence" value="ECO:0007669"/>
    <property type="project" value="UniProtKB-UniRule"/>
</dbReference>
<proteinExistence type="inferred from homology"/>
<dbReference type="SUPFAM" id="SSF56784">
    <property type="entry name" value="HAD-like"/>
    <property type="match status" value="1"/>
</dbReference>
<dbReference type="UniPathway" id="UPA00865">
    <property type="reaction ID" value="UER00834"/>
</dbReference>
<dbReference type="NCBIfam" id="TIGR01549">
    <property type="entry name" value="HAD-SF-IA-v1"/>
    <property type="match status" value="1"/>
</dbReference>
<evidence type="ECO:0000256" key="12">
    <source>
        <dbReference type="ARBA" id="ARBA00059247"/>
    </source>
</evidence>
<keyword evidence="7" id="KW-0113">Calvin cycle</keyword>
<dbReference type="EC" id="3.1.3.18" evidence="6 13"/>
<dbReference type="InterPro" id="IPR041492">
    <property type="entry name" value="HAD_2"/>
</dbReference>
<feature type="binding site" evidence="13">
    <location>
        <position position="24"/>
    </location>
    <ligand>
        <name>Mg(2+)</name>
        <dbReference type="ChEBI" id="CHEBI:18420"/>
    </ligand>
</feature>
<evidence type="ECO:0000256" key="10">
    <source>
        <dbReference type="ARBA" id="ARBA00022842"/>
    </source>
</evidence>
<keyword evidence="9 13" id="KW-0378">Hydrolase</keyword>
<protein>
    <recommendedName>
        <fullName evidence="6 13">Phosphoglycolate phosphatase</fullName>
        <shortName evidence="13">PGP</shortName>
        <shortName evidence="13">PGPase</shortName>
        <ecNumber evidence="6 13">3.1.3.18</ecNumber>
    </recommendedName>
</protein>
<dbReference type="GO" id="GO:0019253">
    <property type="term" value="P:reductive pentose-phosphate cycle"/>
    <property type="evidence" value="ECO:0007669"/>
    <property type="project" value="UniProtKB-KW"/>
</dbReference>
<dbReference type="InterPro" id="IPR023214">
    <property type="entry name" value="HAD_sf"/>
</dbReference>
<dbReference type="NCBIfam" id="TIGR01509">
    <property type="entry name" value="HAD-SF-IA-v3"/>
    <property type="match status" value="1"/>
</dbReference>
<keyword evidence="11 13" id="KW-0119">Carbohydrate metabolism</keyword>
<dbReference type="AlphaFoldDB" id="A0A246JE40"/>
<dbReference type="GO" id="GO:0046872">
    <property type="term" value="F:metal ion binding"/>
    <property type="evidence" value="ECO:0007669"/>
    <property type="project" value="UniProtKB-KW"/>
</dbReference>
<dbReference type="Pfam" id="PF13419">
    <property type="entry name" value="HAD_2"/>
    <property type="match status" value="1"/>
</dbReference>
<evidence type="ECO:0000313" key="15">
    <source>
        <dbReference type="Proteomes" id="UP000197468"/>
    </source>
</evidence>
<sequence>MSTVLTRSPAAVPVRAAIRAVLFDLDGTLIDSAPDLAGATNEMLTARGLPQVPFERLRPMVGSGARGMMGIAFGVTPTEPAFPALRDEFFDRYEQRLLQDTHPFDGIAAMLQALREDGLSWGIVTNKSERFALPLARGLGWSTQAAAVVGGDTTPHAKPHPEPLLEAARRAGVAPHECVYVGDDARDILAGRAAGMPTVAVRWGYLGQGESIDAWGADVIIDTPSQLIDWLREDA</sequence>
<evidence type="ECO:0000256" key="7">
    <source>
        <dbReference type="ARBA" id="ARBA00022567"/>
    </source>
</evidence>
<dbReference type="NCBIfam" id="TIGR01449">
    <property type="entry name" value="PGP_bact"/>
    <property type="match status" value="1"/>
</dbReference>
<feature type="binding site" evidence="13">
    <location>
        <position position="183"/>
    </location>
    <ligand>
        <name>Mg(2+)</name>
        <dbReference type="ChEBI" id="CHEBI:18420"/>
    </ligand>
</feature>
<evidence type="ECO:0000256" key="6">
    <source>
        <dbReference type="ARBA" id="ARBA00013078"/>
    </source>
</evidence>
<evidence type="ECO:0000256" key="8">
    <source>
        <dbReference type="ARBA" id="ARBA00022723"/>
    </source>
</evidence>
<keyword evidence="8 13" id="KW-0479">Metal-binding</keyword>
<dbReference type="Gene3D" id="3.40.50.1000">
    <property type="entry name" value="HAD superfamily/HAD-like"/>
    <property type="match status" value="1"/>
</dbReference>
<dbReference type="InterPro" id="IPR050155">
    <property type="entry name" value="HAD-like_hydrolase_sf"/>
</dbReference>
<evidence type="ECO:0000256" key="3">
    <source>
        <dbReference type="ARBA" id="ARBA00004818"/>
    </source>
</evidence>
<dbReference type="InterPro" id="IPR036412">
    <property type="entry name" value="HAD-like_sf"/>
</dbReference>
<dbReference type="InterPro" id="IPR023198">
    <property type="entry name" value="PGP-like_dom2"/>
</dbReference>
<dbReference type="SFLD" id="SFLDS00003">
    <property type="entry name" value="Haloacid_Dehalogenase"/>
    <property type="match status" value="1"/>
</dbReference>
<gene>
    <name evidence="14" type="primary">gph</name>
    <name evidence="14" type="ORF">CDN99_11735</name>
</gene>
<evidence type="ECO:0000256" key="13">
    <source>
        <dbReference type="HAMAP-Rule" id="MF_00495"/>
    </source>
</evidence>
<dbReference type="Gene3D" id="1.10.150.240">
    <property type="entry name" value="Putative phosphatase, domain 2"/>
    <property type="match status" value="1"/>
</dbReference>
<evidence type="ECO:0000313" key="14">
    <source>
        <dbReference type="EMBL" id="OWQ90831.1"/>
    </source>
</evidence>
<dbReference type="RefSeq" id="WP_088385037.1">
    <property type="nucleotide sequence ID" value="NZ_NIOF01000004.1"/>
</dbReference>
<organism evidence="14 15">
    <name type="scientific">Roseateles aquatilis</name>
    <dbReference type="NCBI Taxonomy" id="431061"/>
    <lineage>
        <taxon>Bacteria</taxon>
        <taxon>Pseudomonadati</taxon>
        <taxon>Pseudomonadota</taxon>
        <taxon>Betaproteobacteria</taxon>
        <taxon>Burkholderiales</taxon>
        <taxon>Sphaerotilaceae</taxon>
        <taxon>Roseateles</taxon>
    </lineage>
</organism>
<comment type="caution">
    <text evidence="14">The sequence shown here is derived from an EMBL/GenBank/DDBJ whole genome shotgun (WGS) entry which is preliminary data.</text>
</comment>
<dbReference type="SFLD" id="SFLDG01135">
    <property type="entry name" value="C1.5.6:_HAD__Beta-PGM__Phospha"/>
    <property type="match status" value="1"/>
</dbReference>
<feature type="binding site" evidence="13">
    <location>
        <position position="26"/>
    </location>
    <ligand>
        <name>Mg(2+)</name>
        <dbReference type="ChEBI" id="CHEBI:18420"/>
    </ligand>
</feature>
<evidence type="ECO:0000256" key="9">
    <source>
        <dbReference type="ARBA" id="ARBA00022801"/>
    </source>
</evidence>
<comment type="similarity">
    <text evidence="4 13">Belongs to the HAD-like hydrolase superfamily. CbbY/CbbZ/Gph/YieH family.</text>
</comment>
<comment type="pathway">
    <text evidence="3 13">Organic acid metabolism; glycolate biosynthesis; glycolate from 2-phosphoglycolate: step 1/1.</text>
</comment>
<reference evidence="14 15" key="1">
    <citation type="journal article" date="2008" name="Int. J. Syst. Evol. Microbiol.">
        <title>Description of Roseateles aquatilis sp. nov. and Roseateles terrae sp. nov., in the class Betaproteobacteria, and emended description of the genus Roseateles.</title>
        <authorList>
            <person name="Gomila M."/>
            <person name="Bowien B."/>
            <person name="Falsen E."/>
            <person name="Moore E.R."/>
            <person name="Lalucat J."/>
        </authorList>
    </citation>
    <scope>NUCLEOTIDE SEQUENCE [LARGE SCALE GENOMIC DNA]</scope>
    <source>
        <strain evidence="14 15">CCUG 48205</strain>
    </source>
</reference>
<comment type="function">
    <text evidence="12 13">Specifically catalyzes the dephosphorylation of 2-phosphoglycolate. Is involved in the dissimilation of the intracellular 2-phosphoglycolate formed during the DNA repair of 3'-phosphoglycolate ends, a major class of DNA lesions induced by oxidative stress.</text>
</comment>
<comment type="subunit">
    <text evidence="5">Homotrimer.</text>
</comment>
<feature type="active site" description="Nucleophile" evidence="13">
    <location>
        <position position="24"/>
    </location>
</feature>